<dbReference type="Ensembl" id="ENSMAMT00000052096.1">
    <property type="protein sequence ID" value="ENSMAMP00000037454.1"/>
    <property type="gene ID" value="ENSMAMG00000027125.1"/>
</dbReference>
<dbReference type="AlphaFoldDB" id="A0A7N8WL43"/>
<dbReference type="InParanoid" id="A0A7N8WL43"/>
<proteinExistence type="predicted"/>
<feature type="signal peptide" evidence="1">
    <location>
        <begin position="1"/>
        <end position="29"/>
    </location>
</feature>
<evidence type="ECO:0000313" key="2">
    <source>
        <dbReference type="Ensembl" id="ENSMAMP00000037454.1"/>
    </source>
</evidence>
<feature type="chain" id="PRO_5031326416" evidence="1">
    <location>
        <begin position="30"/>
        <end position="133"/>
    </location>
</feature>
<keyword evidence="3" id="KW-1185">Reference proteome</keyword>
<organism evidence="2 3">
    <name type="scientific">Mastacembelus armatus</name>
    <name type="common">zig-zag eel</name>
    <dbReference type="NCBI Taxonomy" id="205130"/>
    <lineage>
        <taxon>Eukaryota</taxon>
        <taxon>Metazoa</taxon>
        <taxon>Chordata</taxon>
        <taxon>Craniata</taxon>
        <taxon>Vertebrata</taxon>
        <taxon>Euteleostomi</taxon>
        <taxon>Actinopterygii</taxon>
        <taxon>Neopterygii</taxon>
        <taxon>Teleostei</taxon>
        <taxon>Neoteleostei</taxon>
        <taxon>Acanthomorphata</taxon>
        <taxon>Anabantaria</taxon>
        <taxon>Synbranchiformes</taxon>
        <taxon>Mastacembelidae</taxon>
        <taxon>Mastacembelus</taxon>
    </lineage>
</organism>
<keyword evidence="1" id="KW-0732">Signal</keyword>
<evidence type="ECO:0000256" key="1">
    <source>
        <dbReference type="SAM" id="SignalP"/>
    </source>
</evidence>
<evidence type="ECO:0000313" key="3">
    <source>
        <dbReference type="Proteomes" id="UP000261640"/>
    </source>
</evidence>
<name>A0A7N8WL43_9TELE</name>
<dbReference type="Proteomes" id="UP000261640">
    <property type="component" value="Unplaced"/>
</dbReference>
<sequence>MSPLKSYHTFPCTPFCLLVFFFLCMCLHAHVCCCSVCLFMCVCVCVCVCVYAQPGCFPFFPPCVCEQVSKPPFSVLPGDPNTLSETHKYTYSHTHKPQLILLNTPMLTHNEIPVAAVLEQPPSESVCYCVFTL</sequence>
<protein>
    <submittedName>
        <fullName evidence="2">Uncharacterized protein</fullName>
    </submittedName>
</protein>
<reference evidence="2" key="2">
    <citation type="submission" date="2025-09" db="UniProtKB">
        <authorList>
            <consortium name="Ensembl"/>
        </authorList>
    </citation>
    <scope>IDENTIFICATION</scope>
</reference>
<reference evidence="2" key="1">
    <citation type="submission" date="2025-08" db="UniProtKB">
        <authorList>
            <consortium name="Ensembl"/>
        </authorList>
    </citation>
    <scope>IDENTIFICATION</scope>
</reference>
<accession>A0A7N8WL43</accession>